<comment type="function">
    <text evidence="10">Involved in the biosynthesis of p-aminobenzoate (PABA), a precursor of tetrahydrofolate. Converts 4-amino-4-deoxychorismate into 4-aminobenzoate (PABA) and pyruvate.</text>
</comment>
<evidence type="ECO:0000256" key="2">
    <source>
        <dbReference type="ARBA" id="ARBA00009320"/>
    </source>
</evidence>
<evidence type="ECO:0000256" key="11">
    <source>
        <dbReference type="ARBA" id="ARBA00069174"/>
    </source>
</evidence>
<dbReference type="SUPFAM" id="SSF56752">
    <property type="entry name" value="D-aminoacid aminotransferase-like PLP-dependent enzymes"/>
    <property type="match status" value="1"/>
</dbReference>
<evidence type="ECO:0000313" key="13">
    <source>
        <dbReference type="EMBL" id="OWP52108.1"/>
    </source>
</evidence>
<evidence type="ECO:0000256" key="6">
    <source>
        <dbReference type="ARBA" id="ARBA00023239"/>
    </source>
</evidence>
<comment type="similarity">
    <text evidence="2">Belongs to the class-IV pyridoxal-phosphate-dependent aminotransferase family.</text>
</comment>
<dbReference type="Proteomes" id="UP000198145">
    <property type="component" value="Unassembled WGS sequence"/>
</dbReference>
<protein>
    <recommendedName>
        <fullName evidence="11 12">Aminodeoxychorismate lyase</fullName>
        <ecNumber evidence="8 12">4.1.3.38</ecNumber>
    </recommendedName>
</protein>
<evidence type="ECO:0000256" key="1">
    <source>
        <dbReference type="ARBA" id="ARBA00001933"/>
    </source>
</evidence>
<dbReference type="GO" id="GO:0046656">
    <property type="term" value="P:folic acid biosynthetic process"/>
    <property type="evidence" value="ECO:0007669"/>
    <property type="project" value="UniProtKB-KW"/>
</dbReference>
<comment type="caution">
    <text evidence="13">The sequence shown here is derived from an EMBL/GenBank/DDBJ whole genome shotgun (WGS) entry which is preliminary data.</text>
</comment>
<evidence type="ECO:0000256" key="3">
    <source>
        <dbReference type="ARBA" id="ARBA00011738"/>
    </source>
</evidence>
<sequence>MLSWIDGQSAEVLSVRDRGLAYGDGLFETICVSAGRPRLLARHRARLEEGVRRLSLPVSLDLVEDELLRFSALLGDGVAKLMLTRGEGARGYAPQADAQVRRLLLGSPAPAYPAKNGEEGVMLFPCATRLAEQPLLAGLKHLNRLEQVLARAEWSDPAFAEGLMRDVSGRIVEGVFSNLFLVKQGELITAELSRCGVAGVMRAEILERARGLGLPVIVRDIEYGELAQADEVFLCNSLYGLWPVRGVAEFAWPVGPLTRKLQGQLRELLDS</sequence>
<evidence type="ECO:0000256" key="10">
    <source>
        <dbReference type="ARBA" id="ARBA00054027"/>
    </source>
</evidence>
<gene>
    <name evidence="13" type="ORF">CEG18_07580</name>
</gene>
<dbReference type="FunFam" id="3.20.10.10:FF:000002">
    <property type="entry name" value="D-alanine aminotransferase"/>
    <property type="match status" value="1"/>
</dbReference>
<dbReference type="CDD" id="cd01559">
    <property type="entry name" value="ADCL_like"/>
    <property type="match status" value="1"/>
</dbReference>
<dbReference type="RefSeq" id="WP_088416933.1">
    <property type="nucleotide sequence ID" value="NZ_NJBA01000002.1"/>
</dbReference>
<evidence type="ECO:0000256" key="12">
    <source>
        <dbReference type="NCBIfam" id="TIGR03461"/>
    </source>
</evidence>
<proteinExistence type="inferred from homology"/>
<evidence type="ECO:0000256" key="8">
    <source>
        <dbReference type="ARBA" id="ARBA00035676"/>
    </source>
</evidence>
<dbReference type="InterPro" id="IPR001544">
    <property type="entry name" value="Aminotrans_IV"/>
</dbReference>
<dbReference type="EMBL" id="NJBA01000002">
    <property type="protein sequence ID" value="OWP52108.1"/>
    <property type="molecule type" value="Genomic_DNA"/>
</dbReference>
<comment type="catalytic activity">
    <reaction evidence="9">
        <text>4-amino-4-deoxychorismate = 4-aminobenzoate + pyruvate + H(+)</text>
        <dbReference type="Rhea" id="RHEA:16201"/>
        <dbReference type="ChEBI" id="CHEBI:15361"/>
        <dbReference type="ChEBI" id="CHEBI:15378"/>
        <dbReference type="ChEBI" id="CHEBI:17836"/>
        <dbReference type="ChEBI" id="CHEBI:58406"/>
        <dbReference type="EC" id="4.1.3.38"/>
    </reaction>
</comment>
<keyword evidence="4" id="KW-0663">Pyridoxal phosphate</keyword>
<dbReference type="Pfam" id="PF01063">
    <property type="entry name" value="Aminotran_4"/>
    <property type="match status" value="1"/>
</dbReference>
<accession>A0A246FCR0</accession>
<dbReference type="Gene3D" id="3.20.10.10">
    <property type="entry name" value="D-amino Acid Aminotransferase, subunit A, domain 2"/>
    <property type="match status" value="1"/>
</dbReference>
<evidence type="ECO:0000256" key="4">
    <source>
        <dbReference type="ARBA" id="ARBA00022898"/>
    </source>
</evidence>
<comment type="subunit">
    <text evidence="3">Homodimer.</text>
</comment>
<dbReference type="GO" id="GO:0030170">
    <property type="term" value="F:pyridoxal phosphate binding"/>
    <property type="evidence" value="ECO:0007669"/>
    <property type="project" value="InterPro"/>
</dbReference>
<dbReference type="GO" id="GO:0008696">
    <property type="term" value="F:4-amino-4-deoxychorismate lyase activity"/>
    <property type="evidence" value="ECO:0007669"/>
    <property type="project" value="UniProtKB-UniRule"/>
</dbReference>
<dbReference type="AlphaFoldDB" id="A0A246FCR0"/>
<dbReference type="InterPro" id="IPR036038">
    <property type="entry name" value="Aminotransferase-like"/>
</dbReference>
<dbReference type="GO" id="GO:0008153">
    <property type="term" value="P:4-aminobenzoate biosynthetic process"/>
    <property type="evidence" value="ECO:0007669"/>
    <property type="project" value="UniProtKB-UniRule"/>
</dbReference>
<dbReference type="STRING" id="46680.GCA_000807755_03296"/>
<dbReference type="InterPro" id="IPR043132">
    <property type="entry name" value="BCAT-like_C"/>
</dbReference>
<evidence type="ECO:0000256" key="7">
    <source>
        <dbReference type="ARBA" id="ARBA00035633"/>
    </source>
</evidence>
<dbReference type="GO" id="GO:0005829">
    <property type="term" value="C:cytosol"/>
    <property type="evidence" value="ECO:0007669"/>
    <property type="project" value="TreeGrafter"/>
</dbReference>
<evidence type="ECO:0000313" key="14">
    <source>
        <dbReference type="Proteomes" id="UP000198145"/>
    </source>
</evidence>
<dbReference type="PANTHER" id="PTHR42743:SF2">
    <property type="entry name" value="AMINODEOXYCHORISMATE LYASE"/>
    <property type="match status" value="1"/>
</dbReference>
<dbReference type="EC" id="4.1.3.38" evidence="8 12"/>
<reference evidence="13 14" key="1">
    <citation type="submission" date="2017-06" db="EMBL/GenBank/DDBJ databases">
        <title>Draft genome of Pseudomonas nitroreducens DF05.</title>
        <authorList>
            <person name="Iyer R."/>
        </authorList>
    </citation>
    <scope>NUCLEOTIDE SEQUENCE [LARGE SCALE GENOMIC DNA]</scope>
    <source>
        <strain evidence="13 14">DF05</strain>
    </source>
</reference>
<dbReference type="InterPro" id="IPR050571">
    <property type="entry name" value="Class-IV_PLP-Dep_Aminotrnsfr"/>
</dbReference>
<keyword evidence="6 13" id="KW-0456">Lyase</keyword>
<dbReference type="InterPro" id="IPR043131">
    <property type="entry name" value="BCAT-like_N"/>
</dbReference>
<evidence type="ECO:0000256" key="9">
    <source>
        <dbReference type="ARBA" id="ARBA00049529"/>
    </source>
</evidence>
<name>A0A246FCR0_PSENT</name>
<evidence type="ECO:0000256" key="5">
    <source>
        <dbReference type="ARBA" id="ARBA00022909"/>
    </source>
</evidence>
<comment type="pathway">
    <text evidence="7">Cofactor biosynthesis; tetrahydrofolate biosynthesis; 4-aminobenzoate from chorismate: step 2/2.</text>
</comment>
<dbReference type="InterPro" id="IPR017824">
    <property type="entry name" value="Aminodeoxychorismate_lyase_IV"/>
</dbReference>
<keyword evidence="5" id="KW-0289">Folate biosynthesis</keyword>
<dbReference type="NCBIfam" id="TIGR03461">
    <property type="entry name" value="pabC_Proteo"/>
    <property type="match status" value="1"/>
</dbReference>
<dbReference type="NCBIfam" id="NF004761">
    <property type="entry name" value="PRK06092.1"/>
    <property type="match status" value="1"/>
</dbReference>
<dbReference type="PANTHER" id="PTHR42743">
    <property type="entry name" value="AMINO-ACID AMINOTRANSFERASE"/>
    <property type="match status" value="1"/>
</dbReference>
<dbReference type="Gene3D" id="3.30.470.10">
    <property type="match status" value="1"/>
</dbReference>
<organism evidence="13 14">
    <name type="scientific">Pseudomonas nitroreducens</name>
    <dbReference type="NCBI Taxonomy" id="46680"/>
    <lineage>
        <taxon>Bacteria</taxon>
        <taxon>Pseudomonadati</taxon>
        <taxon>Pseudomonadota</taxon>
        <taxon>Gammaproteobacteria</taxon>
        <taxon>Pseudomonadales</taxon>
        <taxon>Pseudomonadaceae</taxon>
        <taxon>Pseudomonas</taxon>
    </lineage>
</organism>
<comment type="cofactor">
    <cofactor evidence="1">
        <name>pyridoxal 5'-phosphate</name>
        <dbReference type="ChEBI" id="CHEBI:597326"/>
    </cofactor>
</comment>
<dbReference type="eggNOG" id="COG0115">
    <property type="taxonomic scope" value="Bacteria"/>
</dbReference>